<feature type="region of interest" description="Disordered" evidence="11">
    <location>
        <begin position="1621"/>
        <end position="1722"/>
    </location>
</feature>
<accession>A0ABP0F4F5</accession>
<dbReference type="InterPro" id="IPR011009">
    <property type="entry name" value="Kinase-like_dom_sf"/>
</dbReference>
<evidence type="ECO:0000256" key="11">
    <source>
        <dbReference type="SAM" id="MobiDB-lite"/>
    </source>
</evidence>
<feature type="compositionally biased region" description="Polar residues" evidence="11">
    <location>
        <begin position="69"/>
        <end position="84"/>
    </location>
</feature>
<feature type="compositionally biased region" description="Low complexity" evidence="11">
    <location>
        <begin position="151"/>
        <end position="160"/>
    </location>
</feature>
<feature type="compositionally biased region" description="Low complexity" evidence="11">
    <location>
        <begin position="400"/>
        <end position="411"/>
    </location>
</feature>
<feature type="compositionally biased region" description="Low complexity" evidence="11">
    <location>
        <begin position="1459"/>
        <end position="1469"/>
    </location>
</feature>
<feature type="region of interest" description="Disordered" evidence="11">
    <location>
        <begin position="688"/>
        <end position="718"/>
    </location>
</feature>
<proteinExistence type="predicted"/>
<feature type="binding site" evidence="10">
    <location>
        <position position="1828"/>
    </location>
    <ligand>
        <name>ATP</name>
        <dbReference type="ChEBI" id="CHEBI:30616"/>
    </ligand>
</feature>
<feature type="region of interest" description="Disordered" evidence="11">
    <location>
        <begin position="542"/>
        <end position="563"/>
    </location>
</feature>
<evidence type="ECO:0000259" key="12">
    <source>
        <dbReference type="PROSITE" id="PS50011"/>
    </source>
</evidence>
<dbReference type="Gene3D" id="1.25.10.10">
    <property type="entry name" value="Leucine-rich Repeat Variant"/>
    <property type="match status" value="1"/>
</dbReference>
<feature type="region of interest" description="Disordered" evidence="11">
    <location>
        <begin position="340"/>
        <end position="427"/>
    </location>
</feature>
<dbReference type="PANTHER" id="PTHR11584">
    <property type="entry name" value="SERINE/THREONINE PROTEIN KINASE"/>
    <property type="match status" value="1"/>
</dbReference>
<evidence type="ECO:0000256" key="10">
    <source>
        <dbReference type="PROSITE-ProRule" id="PRU10141"/>
    </source>
</evidence>
<feature type="compositionally biased region" description="Basic residues" evidence="11">
    <location>
        <begin position="1518"/>
        <end position="1530"/>
    </location>
</feature>
<keyword evidence="16" id="KW-1185">Reference proteome</keyword>
<feature type="domain" description="Protein kinase" evidence="12">
    <location>
        <begin position="1799"/>
        <end position="2064"/>
    </location>
</feature>
<feature type="region of interest" description="Disordered" evidence="11">
    <location>
        <begin position="263"/>
        <end position="317"/>
    </location>
</feature>
<dbReference type="PROSITE" id="PS50089">
    <property type="entry name" value="ZF_RING_2"/>
    <property type="match status" value="1"/>
</dbReference>
<feature type="compositionally biased region" description="Polar residues" evidence="11">
    <location>
        <begin position="1505"/>
        <end position="1514"/>
    </location>
</feature>
<dbReference type="Gene3D" id="3.30.200.20">
    <property type="entry name" value="Phosphorylase Kinase, domain 1"/>
    <property type="match status" value="1"/>
</dbReference>
<protein>
    <recommendedName>
        <fullName evidence="17">Mitogen-activated protein kinase kinase kinase 1</fullName>
    </recommendedName>
</protein>
<feature type="compositionally biased region" description="Polar residues" evidence="11">
    <location>
        <begin position="1173"/>
        <end position="1185"/>
    </location>
</feature>
<dbReference type="Gene3D" id="3.30.40.10">
    <property type="entry name" value="Zinc/RING finger domain, C3HC4 (zinc finger)"/>
    <property type="match status" value="1"/>
</dbReference>
<dbReference type="EMBL" id="CAWYQH010000013">
    <property type="protein sequence ID" value="CAK8674591.1"/>
    <property type="molecule type" value="Genomic_DNA"/>
</dbReference>
<dbReference type="PANTHER" id="PTHR11584:SF369">
    <property type="entry name" value="MITOGEN-ACTIVATED PROTEIN KINASE KINASE KINASE 19-RELATED"/>
    <property type="match status" value="1"/>
</dbReference>
<dbReference type="PROSITE" id="PS00107">
    <property type="entry name" value="PROTEIN_KINASE_ATP"/>
    <property type="match status" value="1"/>
</dbReference>
<feature type="compositionally biased region" description="Basic and acidic residues" evidence="11">
    <location>
        <begin position="188"/>
        <end position="215"/>
    </location>
</feature>
<dbReference type="Gene3D" id="1.10.510.10">
    <property type="entry name" value="Transferase(Phosphotransferase) domain 1"/>
    <property type="match status" value="1"/>
</dbReference>
<evidence type="ECO:0000256" key="7">
    <source>
        <dbReference type="ARBA" id="ARBA00022833"/>
    </source>
</evidence>
<dbReference type="CDD" id="cd16494">
    <property type="entry name" value="RING-CH-C4HC3_ZSWM2"/>
    <property type="match status" value="1"/>
</dbReference>
<comment type="caution">
    <text evidence="15">The sequence shown here is derived from an EMBL/GenBank/DDBJ whole genome shotgun (WGS) entry which is preliminary data.</text>
</comment>
<dbReference type="InterPro" id="IPR008271">
    <property type="entry name" value="Ser/Thr_kinase_AS"/>
</dbReference>
<dbReference type="InterPro" id="IPR007527">
    <property type="entry name" value="Znf_SWIM"/>
</dbReference>
<evidence type="ECO:0000313" key="15">
    <source>
        <dbReference type="EMBL" id="CAK8674591.1"/>
    </source>
</evidence>
<dbReference type="Pfam" id="PF00069">
    <property type="entry name" value="Pkinase"/>
    <property type="match status" value="1"/>
</dbReference>
<feature type="compositionally biased region" description="Basic and acidic residues" evidence="11">
    <location>
        <begin position="1246"/>
        <end position="1278"/>
    </location>
</feature>
<feature type="compositionally biased region" description="Polar residues" evidence="11">
    <location>
        <begin position="1430"/>
        <end position="1449"/>
    </location>
</feature>
<dbReference type="PROSITE" id="PS00108">
    <property type="entry name" value="PROTEIN_KINASE_ST"/>
    <property type="match status" value="1"/>
</dbReference>
<dbReference type="Pfam" id="PF21040">
    <property type="entry name" value="CEP104-like_TOG"/>
    <property type="match status" value="1"/>
</dbReference>
<feature type="region of interest" description="Disordered" evidence="11">
    <location>
        <begin position="1173"/>
        <end position="1192"/>
    </location>
</feature>
<keyword evidence="5 9" id="KW-0863">Zinc-finger</keyword>
<dbReference type="PROSITE" id="PS50011">
    <property type="entry name" value="PROTEIN_KINASE_DOM"/>
    <property type="match status" value="1"/>
</dbReference>
<dbReference type="SMART" id="SM00220">
    <property type="entry name" value="S_TKc"/>
    <property type="match status" value="1"/>
</dbReference>
<keyword evidence="7" id="KW-0862">Zinc</keyword>
<keyword evidence="8 10" id="KW-0067">ATP-binding</keyword>
<organism evidence="15 16">
    <name type="scientific">Clavelina lepadiformis</name>
    <name type="common">Light-bulb sea squirt</name>
    <name type="synonym">Ascidia lepadiformis</name>
    <dbReference type="NCBI Taxonomy" id="159417"/>
    <lineage>
        <taxon>Eukaryota</taxon>
        <taxon>Metazoa</taxon>
        <taxon>Chordata</taxon>
        <taxon>Tunicata</taxon>
        <taxon>Ascidiacea</taxon>
        <taxon>Aplousobranchia</taxon>
        <taxon>Clavelinidae</taxon>
        <taxon>Clavelina</taxon>
    </lineage>
</organism>
<keyword evidence="6" id="KW-0418">Kinase</keyword>
<feature type="region of interest" description="Disordered" evidence="11">
    <location>
        <begin position="134"/>
        <end position="249"/>
    </location>
</feature>
<feature type="region of interest" description="Disordered" evidence="11">
    <location>
        <begin position="1218"/>
        <end position="1322"/>
    </location>
</feature>
<evidence type="ECO:0000256" key="3">
    <source>
        <dbReference type="ARBA" id="ARBA00022723"/>
    </source>
</evidence>
<evidence type="ECO:0000256" key="6">
    <source>
        <dbReference type="ARBA" id="ARBA00022777"/>
    </source>
</evidence>
<feature type="compositionally biased region" description="Polar residues" evidence="11">
    <location>
        <begin position="1711"/>
        <end position="1722"/>
    </location>
</feature>
<evidence type="ECO:0000256" key="8">
    <source>
        <dbReference type="ARBA" id="ARBA00022840"/>
    </source>
</evidence>
<feature type="region of interest" description="Disordered" evidence="11">
    <location>
        <begin position="56"/>
        <end position="84"/>
    </location>
</feature>
<name>A0ABP0F4F5_CLALP</name>
<keyword evidence="3" id="KW-0479">Metal-binding</keyword>
<evidence type="ECO:0000313" key="16">
    <source>
        <dbReference type="Proteomes" id="UP001642483"/>
    </source>
</evidence>
<dbReference type="InterPro" id="IPR017441">
    <property type="entry name" value="Protein_kinase_ATP_BS"/>
</dbReference>
<sequence length="2067" mass="228113">MDVNIADDGQLFGCGSKVRVSNKLQGAEIDSSSCDASSAIRKPHNSRLETMKRQFNRKLGRRTLPSPHKVTNMTESPSRSSGQIEANASNSLVQQPHAPPAQNFNLQSNNVSSLVHQLEKDDRISSRLNKALLDNSAHPSLPNSPRNPAISSSLSNSKSSNLDRQRPVQLRQAKSRAMQMQISSSARHVLDNVLTREMKSPPADRGKSEKAKSPKELGNLSSTDESNKTVEKPTSPTSQIPSASLLPTGVGASNIREKLRQHYRHNIQVRSPRKDNSAAEPVYDKSQATSSNSADTPVNVPNTLSNIPTPPSANHNILNKIRQKGPMVAKRFSKQVVDEAESDQARLSRKGLATTSAGSKVSSRPGSPRNPRRKGSPSGRSSPFNKRVPSPTSRGLARGRNPSPKGRNPSPNRRPPSPNMDGISPYSPEITAKKVNRVQKARLYLLQQNGPNSFRIGGDSPEHKYLVIVGPQTCNCGRGQFCIHILFVMLRVFQLESTSPLLWRKTLKNYEVESLFKSFHERCNSRISPKKRSRVQRLVSHLAGGADKHPDGSSNSDDQSSSKEEEENCPICLLQMVDGESVTVCEVGCRNKLHTHCVNIWAEECKRNGGPLKCPLCRVIWKPADTSRGTGMGSLMVQIPHEYVEVADQWMQSFGWEMVSYLFSSHPNVRENALRRLSHDITGALLTNSQLEEGNDDRNSDDSEGSSMHGRAGTGQSSISSNANLASCCAILAMVCADPEYRVYITALRTLRAMMAYAHCRTNEDVHALQRLLVPVIETILLKCADSNRRTVQLSVSTVMELCRGQSGELAVGKELVSEEARGVGDVKYLLSFLEFDVGPDTSSWQWMLGRLNALGELFREFKSELYLSETSASSASESPTVHRLKQIATFAATCLKNTTQPRVIKTARRVFLQAFSLVSKFTELTSCLEDMLADVPYEVRRRLMRKINIFKGVRETSEQPATDEKYDYTQSHSDDGDGEVLDIHSPQAPPHHFRYPGQSGPAPIDPAPLYNSWQTTQAPLDGNGNLVYPTDSYRVPQPAWVPRSHDRGVINERHIFHPPSPCTVTHPPTPPPSSNDTANLEAAIEVSLFRPIRCISPGRDASKPETQVPVVRNSNDIATLSSQNDHQELMVGQVLSTPEVENASELRCFSFADALIRNPLQTLKSETITSSYAEVSQANPSPTTDRPVRPSLLRLRSESSAFRDTFSHRALQAFDSSFQPTTSRDRSSSRESSTSSASCCNDFQRASERRMSVKELADSINRKHNKQDEKTKTDMKKSSTKSPSASTSLPRPRKLETKGTKKNFTSSPNSNPHVSDSPKESKYEVDDLLAYSKPLPLKGAIERRGTMERFKEGLKYGSHLPTGFHNRKSNLLPKTDEETSNPSDQKRSDPHLSPFHGQSNGPASRPPARGILKNSGIPMAPAPPKRLPSSASSGACATPESFATTSDSGLGCDLAQDSMSLMSSTSRSPVHSKSTQLLTSPDSESPSDETRLFNRVQKAAQDSAFESPSSERTLQQKPRRPKQLRRPHRGGSLTKSKVDLHKQKSNSLPKNIRGLEDDENDPDSVSFTRSVEEDIPCSSSVSDRRRCPSAPAASLLCDPVDHSQLFDSKDDTALDECSTASDVSSWSELSSRSRRRSHARKLPARPKTLSQRKGHNKLRKQNSGQSQMSSSVEDLLEESDHSMAEKTPITFKSEIGVQTPGNFPNEVMGTPTSSRGGQPSNDGVSELYEDDLEMHCTCRMQIAEEENKLFAHTLAVSYVQDALPLVPHLSFEDEENDIVRVQDEHTGLEQEYRENQQWTKGAQIGLGAFAACYQARDVFTGTLMAVKQVNHVRCSAVEERQVLAVISEEVQLMRRLSHPNIVRLHGVTKEGPLYNVFIEWCAGGSVSTLLSRYGPFNETVIVNYSLQLLRGLAYIHEQQLIHRDVKGANLLIDSTGQRLRISDFGAAARLASKGTGAGEFQGQLLGTIAFMAPEVLRGEQYGRSCDVWSCGCVVTEMASGKPPWEADMHSNHLALIFKIASSPTVPPIPDRLSPALKDLCRRCLQANPRDRPMATEVLKHPVFIKW</sequence>
<feature type="domain" description="RING-type" evidence="13">
    <location>
        <begin position="569"/>
        <end position="618"/>
    </location>
</feature>
<dbReference type="InterPro" id="IPR011989">
    <property type="entry name" value="ARM-like"/>
</dbReference>
<keyword evidence="4 10" id="KW-0547">Nucleotide-binding</keyword>
<dbReference type="Proteomes" id="UP001642483">
    <property type="component" value="Unassembled WGS sequence"/>
</dbReference>
<gene>
    <name evidence="15" type="ORF">CVLEPA_LOCUS4278</name>
</gene>
<feature type="compositionally biased region" description="Polar residues" evidence="11">
    <location>
        <begin position="1303"/>
        <end position="1315"/>
    </location>
</feature>
<feature type="compositionally biased region" description="Polar residues" evidence="11">
    <location>
        <begin position="286"/>
        <end position="317"/>
    </location>
</feature>
<feature type="compositionally biased region" description="Polar residues" evidence="11">
    <location>
        <begin position="1470"/>
        <end position="1485"/>
    </location>
</feature>
<reference evidence="15 16" key="1">
    <citation type="submission" date="2024-02" db="EMBL/GenBank/DDBJ databases">
        <authorList>
            <person name="Daric V."/>
            <person name="Darras S."/>
        </authorList>
    </citation>
    <scope>NUCLEOTIDE SEQUENCE [LARGE SCALE GENOMIC DNA]</scope>
</reference>
<dbReference type="PROSITE" id="PS50966">
    <property type="entry name" value="ZF_SWIM"/>
    <property type="match status" value="1"/>
</dbReference>
<evidence type="ECO:0000259" key="13">
    <source>
        <dbReference type="PROSITE" id="PS50089"/>
    </source>
</evidence>
<evidence type="ECO:0000259" key="14">
    <source>
        <dbReference type="PROSITE" id="PS50966"/>
    </source>
</evidence>
<feature type="compositionally biased region" description="Polar residues" evidence="11">
    <location>
        <begin position="137"/>
        <end position="150"/>
    </location>
</feature>
<dbReference type="SUPFAM" id="SSF56112">
    <property type="entry name" value="Protein kinase-like (PK-like)"/>
    <property type="match status" value="1"/>
</dbReference>
<keyword evidence="1" id="KW-0723">Serine/threonine-protein kinase</keyword>
<evidence type="ECO:0000256" key="4">
    <source>
        <dbReference type="ARBA" id="ARBA00022741"/>
    </source>
</evidence>
<dbReference type="Pfam" id="PF04434">
    <property type="entry name" value="SWIM"/>
    <property type="match status" value="1"/>
</dbReference>
<dbReference type="SUPFAM" id="SSF57850">
    <property type="entry name" value="RING/U-box"/>
    <property type="match status" value="1"/>
</dbReference>
<feature type="domain" description="SWIM-type" evidence="14">
    <location>
        <begin position="465"/>
        <end position="493"/>
    </location>
</feature>
<feature type="region of interest" description="Disordered" evidence="11">
    <location>
        <begin position="1357"/>
        <end position="1596"/>
    </location>
</feature>
<feature type="compositionally biased region" description="Basic residues" evidence="11">
    <location>
        <begin position="1633"/>
        <end position="1661"/>
    </location>
</feature>
<feature type="compositionally biased region" description="Low complexity" evidence="11">
    <location>
        <begin position="1622"/>
        <end position="1631"/>
    </location>
</feature>
<evidence type="ECO:0000256" key="1">
    <source>
        <dbReference type="ARBA" id="ARBA00022527"/>
    </source>
</evidence>
<feature type="compositionally biased region" description="Polar residues" evidence="11">
    <location>
        <begin position="232"/>
        <end position="242"/>
    </location>
</feature>
<evidence type="ECO:0000256" key="5">
    <source>
        <dbReference type="ARBA" id="ARBA00022771"/>
    </source>
</evidence>
<keyword evidence="2" id="KW-0808">Transferase</keyword>
<evidence type="ECO:0000256" key="2">
    <source>
        <dbReference type="ARBA" id="ARBA00022679"/>
    </source>
</evidence>
<evidence type="ECO:0000256" key="9">
    <source>
        <dbReference type="PROSITE-ProRule" id="PRU00175"/>
    </source>
</evidence>
<dbReference type="InterPro" id="IPR000719">
    <property type="entry name" value="Prot_kinase_dom"/>
</dbReference>
<dbReference type="InterPro" id="IPR013083">
    <property type="entry name" value="Znf_RING/FYVE/PHD"/>
</dbReference>
<evidence type="ECO:0008006" key="17">
    <source>
        <dbReference type="Google" id="ProtNLM"/>
    </source>
</evidence>
<dbReference type="InterPro" id="IPR001841">
    <property type="entry name" value="Znf_RING"/>
</dbReference>